<evidence type="ECO:0000259" key="1">
    <source>
        <dbReference type="Pfam" id="PF25183"/>
    </source>
</evidence>
<evidence type="ECO:0000313" key="2">
    <source>
        <dbReference type="EMBL" id="XBH08608.1"/>
    </source>
</evidence>
<dbReference type="AlphaFoldDB" id="A0AAU7CUF3"/>
<gene>
    <name evidence="2" type="ORF">P4G45_08855</name>
</gene>
<reference evidence="2" key="1">
    <citation type="submission" date="2023-03" db="EMBL/GenBank/DDBJ databases">
        <title>Edaphobacter sp.</title>
        <authorList>
            <person name="Huber K.J."/>
            <person name="Papendorf J."/>
            <person name="Pilke C."/>
            <person name="Bunk B."/>
            <person name="Sproeer C."/>
            <person name="Pester M."/>
        </authorList>
    </citation>
    <scope>NUCLEOTIDE SEQUENCE</scope>
    <source>
        <strain evidence="2">DSM 109919</strain>
    </source>
</reference>
<feature type="domain" description="TonB-dependent transporter Oar-like beta-barrel" evidence="1">
    <location>
        <begin position="71"/>
        <end position="134"/>
    </location>
</feature>
<proteinExistence type="predicted"/>
<name>A0AAU7CUF3_9BACT</name>
<dbReference type="InterPro" id="IPR057601">
    <property type="entry name" value="Oar-like_b-barrel"/>
</dbReference>
<dbReference type="Pfam" id="PF25183">
    <property type="entry name" value="OMP_b-brl_4"/>
    <property type="match status" value="1"/>
</dbReference>
<sequence length="164" mass="18375">MAIFQSGAAMCVPGAWDYVHSAKIKHYWRSDNHNLQSWAPCYWTTNAETGAIAESQKATNFGYTLPDFVQIPNDGANPNVVYTGVRQAWTILDDSNLSKNFSITEAMKLQLRLETFNTFNHPLFSGKLTTTSTNMPGNWRYSREAARATSPGLHRLKVLSVLSQ</sequence>
<accession>A0AAU7CUF3</accession>
<dbReference type="RefSeq" id="WP_348266117.1">
    <property type="nucleotide sequence ID" value="NZ_CP121194.1"/>
</dbReference>
<dbReference type="EMBL" id="CP121194">
    <property type="protein sequence ID" value="XBH08608.1"/>
    <property type="molecule type" value="Genomic_DNA"/>
</dbReference>
<dbReference type="KEGG" id="epl:P4G45_08855"/>
<protein>
    <recommendedName>
        <fullName evidence="1">TonB-dependent transporter Oar-like beta-barrel domain-containing protein</fullName>
    </recommendedName>
</protein>
<organism evidence="2">
    <name type="scientific">Edaphobacter paludis</name>
    <dbReference type="NCBI Taxonomy" id="3035702"/>
    <lineage>
        <taxon>Bacteria</taxon>
        <taxon>Pseudomonadati</taxon>
        <taxon>Acidobacteriota</taxon>
        <taxon>Terriglobia</taxon>
        <taxon>Terriglobales</taxon>
        <taxon>Acidobacteriaceae</taxon>
        <taxon>Edaphobacter</taxon>
    </lineage>
</organism>